<sequence length="265" mass="31449">MEFLKKSTKKISCKKKEELPTRLKKYNYVFKGNVSNQLCEQDLIQDRVQYIDATLKEINKDLNNSFNTLERKKFKKVNLSQYNYRFKSDKNYYGERKDASTYESKSIAHNISLKNSIEDSLKKREIVLKERIEAQKSKTIITSTDVLKEKIDKLSNVISIDHKLFLFIGSFIISVFDKLFKNISELLTEDEIDDAYEYKYIIEEYEEIKKARRLIRSLLRQISFHLNLTKKLLRNLRHIFTKLHSFHFKNLDDYDSTALTSVLVG</sequence>
<protein>
    <submittedName>
        <fullName evidence="1">Uncharacterized protein</fullName>
    </submittedName>
</protein>
<dbReference type="AlphaFoldDB" id="A0A3D9HBL3"/>
<keyword evidence="2" id="KW-1185">Reference proteome</keyword>
<comment type="caution">
    <text evidence="1">The sequence shown here is derived from an EMBL/GenBank/DDBJ whole genome shotgun (WGS) entry which is preliminary data.</text>
</comment>
<accession>A0A3D9HBL3</accession>
<name>A0A3D9HBL3_9FLAO</name>
<dbReference type="EMBL" id="QRDV01000001">
    <property type="protein sequence ID" value="RED46854.1"/>
    <property type="molecule type" value="Genomic_DNA"/>
</dbReference>
<organism evidence="1 2">
    <name type="scientific">Winogradskyella eximia</name>
    <dbReference type="NCBI Taxonomy" id="262006"/>
    <lineage>
        <taxon>Bacteria</taxon>
        <taxon>Pseudomonadati</taxon>
        <taxon>Bacteroidota</taxon>
        <taxon>Flavobacteriia</taxon>
        <taxon>Flavobacteriales</taxon>
        <taxon>Flavobacteriaceae</taxon>
        <taxon>Winogradskyella</taxon>
    </lineage>
</organism>
<proteinExistence type="predicted"/>
<dbReference type="RefSeq" id="WP_115815953.1">
    <property type="nucleotide sequence ID" value="NZ_QRDV01000001.1"/>
</dbReference>
<reference evidence="1 2" key="1">
    <citation type="submission" date="2018-07" db="EMBL/GenBank/DDBJ databases">
        <title>Genomic Encyclopedia of Type Strains, Phase III (KMG-III): the genomes of soil and plant-associated and newly described type strains.</title>
        <authorList>
            <person name="Whitman W."/>
        </authorList>
    </citation>
    <scope>NUCLEOTIDE SEQUENCE [LARGE SCALE GENOMIC DNA]</scope>
    <source>
        <strain evidence="1 2">CECT 7946</strain>
    </source>
</reference>
<evidence type="ECO:0000313" key="2">
    <source>
        <dbReference type="Proteomes" id="UP000256980"/>
    </source>
</evidence>
<dbReference type="Proteomes" id="UP000256980">
    <property type="component" value="Unassembled WGS sequence"/>
</dbReference>
<evidence type="ECO:0000313" key="1">
    <source>
        <dbReference type="EMBL" id="RED46854.1"/>
    </source>
</evidence>
<gene>
    <name evidence="1" type="ORF">DFQ10_101630</name>
</gene>